<dbReference type="SUPFAM" id="SSF52777">
    <property type="entry name" value="CoA-dependent acyltransferases"/>
    <property type="match status" value="4"/>
</dbReference>
<dbReference type="RefSeq" id="WP_268266568.1">
    <property type="nucleotide sequence ID" value="NZ_JALQCW010000075.1"/>
</dbReference>
<evidence type="ECO:0000313" key="5">
    <source>
        <dbReference type="EMBL" id="MCK9800927.1"/>
    </source>
</evidence>
<evidence type="ECO:0000256" key="2">
    <source>
        <dbReference type="ARBA" id="ARBA00022450"/>
    </source>
</evidence>
<dbReference type="PROSITE" id="PS50075">
    <property type="entry name" value="CARRIER"/>
    <property type="match status" value="1"/>
</dbReference>
<dbReference type="InterPro" id="IPR010071">
    <property type="entry name" value="AA_adenyl_dom"/>
</dbReference>
<dbReference type="InterPro" id="IPR020806">
    <property type="entry name" value="PKS_PP-bd"/>
</dbReference>
<keyword evidence="2" id="KW-0596">Phosphopantetheine</keyword>
<dbReference type="InterPro" id="IPR023213">
    <property type="entry name" value="CAT-like_dom_sf"/>
</dbReference>
<dbReference type="PROSITE" id="PS00012">
    <property type="entry name" value="PHOSPHOPANTETHEINE"/>
    <property type="match status" value="1"/>
</dbReference>
<accession>A0A9X1Z1K4</accession>
<gene>
    <name evidence="5" type="ORF">M1B34_25425</name>
</gene>
<dbReference type="Gene3D" id="2.30.38.10">
    <property type="entry name" value="Luciferase, Domain 3"/>
    <property type="match status" value="1"/>
</dbReference>
<comment type="cofactor">
    <cofactor evidence="1">
        <name>pantetheine 4'-phosphate</name>
        <dbReference type="ChEBI" id="CHEBI:47942"/>
    </cofactor>
</comment>
<dbReference type="GO" id="GO:0031177">
    <property type="term" value="F:phosphopantetheine binding"/>
    <property type="evidence" value="ECO:0007669"/>
    <property type="project" value="InterPro"/>
</dbReference>
<keyword evidence="3" id="KW-0597">Phosphoprotein</keyword>
<dbReference type="FunFam" id="3.30.300.30:FF:000010">
    <property type="entry name" value="Enterobactin synthetase component F"/>
    <property type="match status" value="1"/>
</dbReference>
<organism evidence="5 6">
    <name type="scientific">Pseudomonas morbosilactucae</name>
    <dbReference type="NCBI Taxonomy" id="2938197"/>
    <lineage>
        <taxon>Bacteria</taxon>
        <taxon>Pseudomonadati</taxon>
        <taxon>Pseudomonadota</taxon>
        <taxon>Gammaproteobacteria</taxon>
        <taxon>Pseudomonadales</taxon>
        <taxon>Pseudomonadaceae</taxon>
        <taxon>Pseudomonas</taxon>
    </lineage>
</organism>
<sequence>MELNAQHLAERIARLTPNKREAFAAALAAQGIKLSRLPIVPAADEGPRPLSWAQQRLWFLYRLDPASSAYNMPAALRLRGTLDLTALQRSFDQLRQRHAILRSTFDETDGQARQIVHEQLPMVLTHVDLSEADCTDQPLRLQQLIDAETNRTFDLQQAPLRGLVAKLSDREHVLILTAQHIVADGWSLGILVKELAAFYSAALEGQEAQLPPLPIQYHDYALWQQTSLSDSALAPELNYWREHLAGDQPLLELPTDHPRQKHSSGRGARHYLTLEAPLCQALRAMAKTRGTTLFTVLLSAFNVLLYRLSGQTDLRVGVPVANRTRVETEDLIGCFINTLVMRCELHGGQSFNELLANVNDTRRKALEHQQLPFERLVQALEPERQLSHSPLFQVMFNLLDEHTPRRLQLPGLEIEEIEREQMTAQFDLVLNVVERSDRLEVCFTYNSDLFEHASIVGHAHSYGVLLQGLVQAPEQRISQVPIRDADDEQRLLTQCQASLTLSPLPELVHVRLAAQMAKAPDSVALIHDNQCWSYAELQHRAEQVSRHLLALDLPAESRIGLCLPRGLDIVAAVFGVLKAGLAFVPLDPQFPAERLAHMMEDADIRLVLVAPSTEPVMAPYQRPCLDLTTLDSTSAALASTPSERTVHREQLAYVIYTSGSTGKPKGVAVTHRSLAGYAEVARAYYGVSATDRVLQFSTFNFDGFVDQLFPPLVCGASLVVRGPELWDSREFHARLYRHGITVAACLTTAYWFQLAQDFALEPAEAYGALRLVSVGGEAMPPEGLNAWRKAGLSHVRLLNIYGPTEITVVSSIQDCTELLANPSLPVQMPIGAPLPGRAYYLLDRDDNLAPEGVPGELCIGGDLLSRGYHDVPGLTAERFCPDPFGAPGSRLYRTGDRVRRLPNGTYEYLGRIDQQVKLRGFRIELGEIESRLQSHPQIRQAVVIVREDRPGDHRLAAYVVYHAAPMDLVALREHVCEHLPEYMVPSAFVALQQLPLTPGGKLNRAALPAPDYAVQNTQVREPQSEAERQLLVLWQDVLGLESIDTQDNFFALGGHSLLAAQLVTRIRLKLHVEMPLRALFEAPTIAQLAALLSKATASSEAPITPAPVPAHGRRVLSHAQQGMWLVQAMQPESSAYHIPSAARLHGRVDITALHQAFQALVERHEALRSSFHELDGELFLRVQDSVELPLPLHDLSALADDEREPGAKRLLIDLATRSIDLRQAPLIRLHLIKLKSDEHILLLVLHHIVSDGWSMGVLIQELSQLYGSALTGTTLALAPLPIQYSDYAAWQQRFLDEPMLERQLGYWKQALGEPQPPLELFTYRPRPAAMSGQGARVQFRIPEAGSQALKQLCLANGATLFMGLLGVLQLCLYAQSERPHPVIGTDVANRNHAETEGLVGFFINQLALRGDLTADPTFSALLQRLRTQVLDAFKHQQLPFNKLIEALNPPRSLAYNPLFQVKLVLQNQPTSLLQMPGIEFVPERIEHGQSQLDLHLTVEEDQGELACTLKYSTDLFDATGAEAFANAFSELLEQVVADAEQSVQALTQPLKQRLHEQHLKQLSVRNEQSLARLGSARRRTRFTPDTMEG</sequence>
<dbReference type="InterPro" id="IPR006162">
    <property type="entry name" value="Ppantetheine_attach_site"/>
</dbReference>
<reference evidence="5 6" key="2">
    <citation type="journal article" date="2023" name="Plant Pathol.">
        <title>Dismantling and reorganizing Pseudomonas marginalis sensu#lato.</title>
        <authorList>
            <person name="Sawada H."/>
            <person name="Fujikawa T."/>
            <person name="Satou M."/>
        </authorList>
    </citation>
    <scope>NUCLEOTIDE SEQUENCE [LARGE SCALE GENOMIC DNA]</scope>
    <source>
        <strain evidence="5 6">MAFF 302030</strain>
    </source>
</reference>
<dbReference type="InterPro" id="IPR001242">
    <property type="entry name" value="Condensation_dom"/>
</dbReference>
<dbReference type="CDD" id="cd19531">
    <property type="entry name" value="LCL_NRPS-like"/>
    <property type="match status" value="2"/>
</dbReference>
<protein>
    <submittedName>
        <fullName evidence="5">Amino acid adenylation domain-containing protein</fullName>
    </submittedName>
</protein>
<dbReference type="PANTHER" id="PTHR45527">
    <property type="entry name" value="NONRIBOSOMAL PEPTIDE SYNTHETASE"/>
    <property type="match status" value="1"/>
</dbReference>
<reference evidence="5 6" key="1">
    <citation type="journal article" date="2022" name="Int. J. Syst. Evol. Microbiol.">
        <title>Pseudomonas aegrilactucae sp. nov. and Pseudomonas morbosilactucae sp. nov., pathogens causing bacterial rot of lettuce in Japan.</title>
        <authorList>
            <person name="Sawada H."/>
            <person name="Fujikawa T."/>
            <person name="Satou M."/>
        </authorList>
    </citation>
    <scope>NUCLEOTIDE SEQUENCE [LARGE SCALE GENOMIC DNA]</scope>
    <source>
        <strain evidence="5 6">MAFF 302030</strain>
    </source>
</reference>
<dbReference type="GO" id="GO:0009239">
    <property type="term" value="P:enterobactin biosynthetic process"/>
    <property type="evidence" value="ECO:0007669"/>
    <property type="project" value="TreeGrafter"/>
</dbReference>
<dbReference type="GO" id="GO:0047527">
    <property type="term" value="F:2,3-dihydroxybenzoate-serine ligase activity"/>
    <property type="evidence" value="ECO:0007669"/>
    <property type="project" value="TreeGrafter"/>
</dbReference>
<dbReference type="Pfam" id="PF00501">
    <property type="entry name" value="AMP-binding"/>
    <property type="match status" value="1"/>
</dbReference>
<dbReference type="Pfam" id="PF00668">
    <property type="entry name" value="Condensation"/>
    <property type="match status" value="2"/>
</dbReference>
<evidence type="ECO:0000256" key="1">
    <source>
        <dbReference type="ARBA" id="ARBA00001957"/>
    </source>
</evidence>
<dbReference type="FunFam" id="3.40.50.980:FF:000001">
    <property type="entry name" value="Non-ribosomal peptide synthetase"/>
    <property type="match status" value="1"/>
</dbReference>
<dbReference type="PROSITE" id="PS00455">
    <property type="entry name" value="AMP_BINDING"/>
    <property type="match status" value="1"/>
</dbReference>
<dbReference type="SUPFAM" id="SSF47336">
    <property type="entry name" value="ACP-like"/>
    <property type="match status" value="1"/>
</dbReference>
<dbReference type="InterPro" id="IPR036736">
    <property type="entry name" value="ACP-like_sf"/>
</dbReference>
<dbReference type="NCBIfam" id="TIGR01733">
    <property type="entry name" value="AA-adenyl-dom"/>
    <property type="match status" value="1"/>
</dbReference>
<dbReference type="GO" id="GO:0072330">
    <property type="term" value="P:monocarboxylic acid biosynthetic process"/>
    <property type="evidence" value="ECO:0007669"/>
    <property type="project" value="UniProtKB-ARBA"/>
</dbReference>
<dbReference type="Pfam" id="PF00550">
    <property type="entry name" value="PP-binding"/>
    <property type="match status" value="1"/>
</dbReference>
<dbReference type="Pfam" id="PF13193">
    <property type="entry name" value="AMP-binding_C"/>
    <property type="match status" value="1"/>
</dbReference>
<dbReference type="FunFam" id="1.10.1200.10:FF:000016">
    <property type="entry name" value="Non-ribosomal peptide synthase"/>
    <property type="match status" value="1"/>
</dbReference>
<dbReference type="Gene3D" id="3.30.559.30">
    <property type="entry name" value="Nonribosomal peptide synthetase, condensation domain"/>
    <property type="match status" value="2"/>
</dbReference>
<dbReference type="InterPro" id="IPR009081">
    <property type="entry name" value="PP-bd_ACP"/>
</dbReference>
<dbReference type="GO" id="GO:0009366">
    <property type="term" value="C:enterobactin synthetase complex"/>
    <property type="evidence" value="ECO:0007669"/>
    <property type="project" value="TreeGrafter"/>
</dbReference>
<dbReference type="InterPro" id="IPR020845">
    <property type="entry name" value="AMP-binding_CS"/>
</dbReference>
<dbReference type="Gene3D" id="1.10.1200.10">
    <property type="entry name" value="ACP-like"/>
    <property type="match status" value="1"/>
</dbReference>
<dbReference type="Gene3D" id="3.30.300.30">
    <property type="match status" value="1"/>
</dbReference>
<dbReference type="SMART" id="SM00823">
    <property type="entry name" value="PKS_PP"/>
    <property type="match status" value="1"/>
</dbReference>
<dbReference type="EMBL" id="JALQCW010000075">
    <property type="protein sequence ID" value="MCK9800927.1"/>
    <property type="molecule type" value="Genomic_DNA"/>
</dbReference>
<evidence type="ECO:0000259" key="4">
    <source>
        <dbReference type="PROSITE" id="PS50075"/>
    </source>
</evidence>
<dbReference type="InterPro" id="IPR045851">
    <property type="entry name" value="AMP-bd_C_sf"/>
</dbReference>
<comment type="caution">
    <text evidence="5">The sequence shown here is derived from an EMBL/GenBank/DDBJ whole genome shotgun (WGS) entry which is preliminary data.</text>
</comment>
<dbReference type="Gene3D" id="3.40.50.980">
    <property type="match status" value="2"/>
</dbReference>
<dbReference type="InterPro" id="IPR025110">
    <property type="entry name" value="AMP-bd_C"/>
</dbReference>
<name>A0A9X1Z1K4_9PSED</name>
<feature type="domain" description="Carrier" evidence="4">
    <location>
        <begin position="1021"/>
        <end position="1096"/>
    </location>
</feature>
<proteinExistence type="predicted"/>
<dbReference type="GO" id="GO:0005829">
    <property type="term" value="C:cytosol"/>
    <property type="evidence" value="ECO:0007669"/>
    <property type="project" value="TreeGrafter"/>
</dbReference>
<evidence type="ECO:0000256" key="3">
    <source>
        <dbReference type="ARBA" id="ARBA00022553"/>
    </source>
</evidence>
<evidence type="ECO:0000313" key="6">
    <source>
        <dbReference type="Proteomes" id="UP001155059"/>
    </source>
</evidence>
<dbReference type="SUPFAM" id="SSF56801">
    <property type="entry name" value="Acetyl-CoA synthetase-like"/>
    <property type="match status" value="1"/>
</dbReference>
<dbReference type="Gene3D" id="3.30.559.10">
    <property type="entry name" value="Chloramphenicol acetyltransferase-like domain"/>
    <property type="match status" value="2"/>
</dbReference>
<dbReference type="FunFam" id="3.30.559.10:FF:000012">
    <property type="entry name" value="Non-ribosomal peptide synthetase"/>
    <property type="match status" value="2"/>
</dbReference>
<dbReference type="Proteomes" id="UP001155059">
    <property type="component" value="Unassembled WGS sequence"/>
</dbReference>
<dbReference type="PANTHER" id="PTHR45527:SF1">
    <property type="entry name" value="FATTY ACID SYNTHASE"/>
    <property type="match status" value="1"/>
</dbReference>
<dbReference type="InterPro" id="IPR000873">
    <property type="entry name" value="AMP-dep_synth/lig_dom"/>
</dbReference>
<dbReference type="CDD" id="cd17649">
    <property type="entry name" value="A_NRPS_PvdJ-like"/>
    <property type="match status" value="1"/>
</dbReference>
<dbReference type="GO" id="GO:0043041">
    <property type="term" value="P:amino acid activation for nonribosomal peptide biosynthetic process"/>
    <property type="evidence" value="ECO:0007669"/>
    <property type="project" value="TreeGrafter"/>
</dbReference>